<dbReference type="EMBL" id="CVRI01000002">
    <property type="protein sequence ID" value="CRK87002.1"/>
    <property type="molecule type" value="Genomic_DNA"/>
</dbReference>
<organism evidence="3 4">
    <name type="scientific">Clunio marinus</name>
    <dbReference type="NCBI Taxonomy" id="568069"/>
    <lineage>
        <taxon>Eukaryota</taxon>
        <taxon>Metazoa</taxon>
        <taxon>Ecdysozoa</taxon>
        <taxon>Arthropoda</taxon>
        <taxon>Hexapoda</taxon>
        <taxon>Insecta</taxon>
        <taxon>Pterygota</taxon>
        <taxon>Neoptera</taxon>
        <taxon>Endopterygota</taxon>
        <taxon>Diptera</taxon>
        <taxon>Nematocera</taxon>
        <taxon>Chironomoidea</taxon>
        <taxon>Chironomidae</taxon>
        <taxon>Clunio</taxon>
    </lineage>
</organism>
<dbReference type="CDD" id="cd19941">
    <property type="entry name" value="TIL"/>
    <property type="match status" value="1"/>
</dbReference>
<dbReference type="Gene3D" id="2.10.25.10">
    <property type="entry name" value="Laminin"/>
    <property type="match status" value="1"/>
</dbReference>
<evidence type="ECO:0000313" key="3">
    <source>
        <dbReference type="EMBL" id="CRK87002.1"/>
    </source>
</evidence>
<evidence type="ECO:0000313" key="4">
    <source>
        <dbReference type="Proteomes" id="UP000183832"/>
    </source>
</evidence>
<proteinExistence type="predicted"/>
<gene>
    <name evidence="3" type="ORF">CLUMA_CG000815</name>
</gene>
<evidence type="ECO:0000256" key="1">
    <source>
        <dbReference type="SAM" id="SignalP"/>
    </source>
</evidence>
<dbReference type="OrthoDB" id="6689276at2759"/>
<dbReference type="InterPro" id="IPR002919">
    <property type="entry name" value="TIL_dom"/>
</dbReference>
<name>A0A1J1HHG9_9DIPT</name>
<keyword evidence="1" id="KW-0732">Signal</keyword>
<sequence>MRSLLIFSCLLITLASVHSREICQPECPPNSTYDPCGLMPFCYPICHHIRGPPCREGCNPGCFCNPGYLSADPFSAVCILSEDCTWGRERG</sequence>
<dbReference type="Pfam" id="PF01826">
    <property type="entry name" value="TIL"/>
    <property type="match status" value="1"/>
</dbReference>
<dbReference type="AlphaFoldDB" id="A0A1J1HHG9"/>
<dbReference type="InterPro" id="IPR036084">
    <property type="entry name" value="Ser_inhib-like_sf"/>
</dbReference>
<protein>
    <submittedName>
        <fullName evidence="3">CLUMA_CG000815, isoform A</fullName>
    </submittedName>
</protein>
<keyword evidence="4" id="KW-1185">Reference proteome</keyword>
<feature type="chain" id="PRO_5012407682" evidence="1">
    <location>
        <begin position="20"/>
        <end position="91"/>
    </location>
</feature>
<feature type="signal peptide" evidence="1">
    <location>
        <begin position="1"/>
        <end position="19"/>
    </location>
</feature>
<reference evidence="3 4" key="1">
    <citation type="submission" date="2015-04" db="EMBL/GenBank/DDBJ databases">
        <authorList>
            <person name="Syromyatnikov M.Y."/>
            <person name="Popov V.N."/>
        </authorList>
    </citation>
    <scope>NUCLEOTIDE SEQUENCE [LARGE SCALE GENOMIC DNA]</scope>
</reference>
<feature type="domain" description="TIL" evidence="2">
    <location>
        <begin position="27"/>
        <end position="84"/>
    </location>
</feature>
<dbReference type="Proteomes" id="UP000183832">
    <property type="component" value="Unassembled WGS sequence"/>
</dbReference>
<dbReference type="SUPFAM" id="SSF57567">
    <property type="entry name" value="Serine protease inhibitors"/>
    <property type="match status" value="1"/>
</dbReference>
<evidence type="ECO:0000259" key="2">
    <source>
        <dbReference type="Pfam" id="PF01826"/>
    </source>
</evidence>
<accession>A0A1J1HHG9</accession>